<organism evidence="6 7">
    <name type="scientific">Coptis chinensis</name>
    <dbReference type="NCBI Taxonomy" id="261450"/>
    <lineage>
        <taxon>Eukaryota</taxon>
        <taxon>Viridiplantae</taxon>
        <taxon>Streptophyta</taxon>
        <taxon>Embryophyta</taxon>
        <taxon>Tracheophyta</taxon>
        <taxon>Spermatophyta</taxon>
        <taxon>Magnoliopsida</taxon>
        <taxon>Ranunculales</taxon>
        <taxon>Ranunculaceae</taxon>
        <taxon>Coptidoideae</taxon>
        <taxon>Coptis</taxon>
    </lineage>
</organism>
<protein>
    <submittedName>
        <fullName evidence="6">Uncharacterized protein</fullName>
    </submittedName>
</protein>
<name>A0A835IU13_9MAGN</name>
<comment type="caution">
    <text evidence="6">The sequence shown here is derived from an EMBL/GenBank/DDBJ whole genome shotgun (WGS) entry which is preliminary data.</text>
</comment>
<dbReference type="PANTHER" id="PTHR34113">
    <property type="entry name" value="INACTIVE PURPLE ACID PHOSPHATASE-LIKE PROTEIN"/>
    <property type="match status" value="1"/>
</dbReference>
<keyword evidence="3" id="KW-0934">Plastid</keyword>
<comment type="similarity">
    <text evidence="5">Belongs to the ESV1 family.</text>
</comment>
<dbReference type="PANTHER" id="PTHR34113:SF2">
    <property type="entry name" value="PROTEIN LIKE EARLY STARVATION, CHLOROPLASTIC"/>
    <property type="match status" value="1"/>
</dbReference>
<evidence type="ECO:0000256" key="1">
    <source>
        <dbReference type="ARBA" id="ARBA00004470"/>
    </source>
</evidence>
<keyword evidence="7" id="KW-1185">Reference proteome</keyword>
<evidence type="ECO:0000313" key="7">
    <source>
        <dbReference type="Proteomes" id="UP000631114"/>
    </source>
</evidence>
<dbReference type="GO" id="GO:2000904">
    <property type="term" value="P:regulation of starch metabolic process"/>
    <property type="evidence" value="ECO:0007669"/>
    <property type="project" value="TreeGrafter"/>
</dbReference>
<dbReference type="Proteomes" id="UP000631114">
    <property type="component" value="Unassembled WGS sequence"/>
</dbReference>
<keyword evidence="4" id="KW-0809">Transit peptide</keyword>
<dbReference type="GO" id="GO:0009570">
    <property type="term" value="C:chloroplast stroma"/>
    <property type="evidence" value="ECO:0007669"/>
    <property type="project" value="UniProtKB-SubCell"/>
</dbReference>
<proteinExistence type="inferred from homology"/>
<reference evidence="6 7" key="1">
    <citation type="submission" date="2020-10" db="EMBL/GenBank/DDBJ databases">
        <title>The Coptis chinensis genome and diversification of protoberbering-type alkaloids.</title>
        <authorList>
            <person name="Wang B."/>
            <person name="Shu S."/>
            <person name="Song C."/>
            <person name="Liu Y."/>
        </authorList>
    </citation>
    <scope>NUCLEOTIDE SEQUENCE [LARGE SCALE GENOMIC DNA]</scope>
    <source>
        <strain evidence="6">HL-2020</strain>
        <tissue evidence="6">Leaf</tissue>
    </source>
</reference>
<accession>A0A835IU13</accession>
<sequence>MDRQNGVTSGIRISINTTKVSSKELETWWEGKYGERWNRTWGEGHNDSSWVHKYGKNSCGEHWDTHVQQDTWYERYPYFGFQHCFENSVQLREVHKPPPETS</sequence>
<dbReference type="GO" id="GO:0043036">
    <property type="term" value="C:starch grain"/>
    <property type="evidence" value="ECO:0007669"/>
    <property type="project" value="TreeGrafter"/>
</dbReference>
<dbReference type="InterPro" id="IPR052495">
    <property type="entry name" value="Alpha-glucan_binding_chloro"/>
</dbReference>
<keyword evidence="2" id="KW-0150">Chloroplast</keyword>
<dbReference type="GO" id="GO:0005982">
    <property type="term" value="P:starch metabolic process"/>
    <property type="evidence" value="ECO:0007669"/>
    <property type="project" value="TreeGrafter"/>
</dbReference>
<dbReference type="AlphaFoldDB" id="A0A835IU13"/>
<dbReference type="OrthoDB" id="343842at2759"/>
<gene>
    <name evidence="6" type="ORF">IFM89_005420</name>
</gene>
<evidence type="ECO:0000256" key="2">
    <source>
        <dbReference type="ARBA" id="ARBA00022528"/>
    </source>
</evidence>
<evidence type="ECO:0000256" key="5">
    <source>
        <dbReference type="ARBA" id="ARBA00038237"/>
    </source>
</evidence>
<dbReference type="EMBL" id="JADFTS010000001">
    <property type="protein sequence ID" value="KAF9623835.1"/>
    <property type="molecule type" value="Genomic_DNA"/>
</dbReference>
<evidence type="ECO:0000313" key="6">
    <source>
        <dbReference type="EMBL" id="KAF9623835.1"/>
    </source>
</evidence>
<dbReference type="GO" id="GO:2001070">
    <property type="term" value="F:starch binding"/>
    <property type="evidence" value="ECO:0007669"/>
    <property type="project" value="TreeGrafter"/>
</dbReference>
<comment type="subcellular location">
    <subcellularLocation>
        <location evidence="1">Plastid</location>
        <location evidence="1">Chloroplast stroma</location>
    </subcellularLocation>
</comment>
<evidence type="ECO:0000256" key="4">
    <source>
        <dbReference type="ARBA" id="ARBA00022946"/>
    </source>
</evidence>
<evidence type="ECO:0000256" key="3">
    <source>
        <dbReference type="ARBA" id="ARBA00022640"/>
    </source>
</evidence>